<keyword evidence="1" id="KW-0808">Transferase</keyword>
<feature type="domain" description="Trichothecene 3-O-acetyltransferase-like N-terminal" evidence="2">
    <location>
        <begin position="29"/>
        <end position="177"/>
    </location>
</feature>
<proteinExistence type="predicted"/>
<dbReference type="PANTHER" id="PTHR31642">
    <property type="entry name" value="TRICHOTHECENE 3-O-ACETYLTRANSFERASE"/>
    <property type="match status" value="1"/>
</dbReference>
<dbReference type="GO" id="GO:0016747">
    <property type="term" value="F:acyltransferase activity, transferring groups other than amino-acyl groups"/>
    <property type="evidence" value="ECO:0007669"/>
    <property type="project" value="TreeGrafter"/>
</dbReference>
<gene>
    <name evidence="3" type="ORF">UCREL1_5335</name>
</gene>
<dbReference type="eggNOG" id="ENOG502SHVS">
    <property type="taxonomic scope" value="Eukaryota"/>
</dbReference>
<dbReference type="OMA" id="THHTIID"/>
<evidence type="ECO:0000256" key="1">
    <source>
        <dbReference type="ARBA" id="ARBA00022679"/>
    </source>
</evidence>
<dbReference type="EMBL" id="KB706388">
    <property type="protein sequence ID" value="EMR67658.1"/>
    <property type="molecule type" value="Genomic_DNA"/>
</dbReference>
<dbReference type="KEGG" id="ela:UCREL1_5335"/>
<dbReference type="InterPro" id="IPR023213">
    <property type="entry name" value="CAT-like_dom_sf"/>
</dbReference>
<dbReference type="OrthoDB" id="1862401at2759"/>
<organism evidence="3 4">
    <name type="scientific">Eutypa lata (strain UCR-EL1)</name>
    <name type="common">Grapevine dieback disease fungus</name>
    <name type="synonym">Eutypa armeniacae</name>
    <dbReference type="NCBI Taxonomy" id="1287681"/>
    <lineage>
        <taxon>Eukaryota</taxon>
        <taxon>Fungi</taxon>
        <taxon>Dikarya</taxon>
        <taxon>Ascomycota</taxon>
        <taxon>Pezizomycotina</taxon>
        <taxon>Sordariomycetes</taxon>
        <taxon>Xylariomycetidae</taxon>
        <taxon>Xylariales</taxon>
        <taxon>Diatrypaceae</taxon>
        <taxon>Eutypa</taxon>
    </lineage>
</organism>
<protein>
    <submittedName>
        <fullName evidence="3">Putative trichothecene 3-o-protein</fullName>
    </submittedName>
</protein>
<dbReference type="HOGENOM" id="CLU_026450_5_0_1"/>
<dbReference type="Gene3D" id="3.30.559.10">
    <property type="entry name" value="Chloramphenicol acetyltransferase-like domain"/>
    <property type="match status" value="2"/>
</dbReference>
<sequence length="460" mass="49591">MAEQGEAGTGQDYDIYQDVISQFPFLNGYTHCLRGFEVAQSTSRDSVLAALQAAFDKLTTKVPWLAEQVVTVDAGPGASGFIKSIPWPASAPPNKVTRVDKDAELSSLATLLATGCPMASLEPDHLVPCPGLPQPHGLSLVPVMGLRAVFISGGVLVVMSAHHNMIDGIGLMQLWEHLGTLMSGGEISNEAIRTANTARTHVIPLLSPDTPVKDYSHLLRPDPWPLGPPPATEWCVFRMTRSVLTSIKAQASSTTAALISSDDALSAFCWQRICAVRLGSGRCRAEPVSKFGRAVSGRPAMGLSTEYLGHMMLHAATRLAMGEVVGSSLAKLAGLLRQDLDDVRTEWSVRSCATFMAGVADKSTLLYGGLHNPETDVGGTSLLGWAKRPPLRMGMLGESRFFRKPDGASIPGCMYFFPSDNDREVQIVLCLTREDLDGLGRDSEWSRYVKSAGRPERSRL</sequence>
<evidence type="ECO:0000259" key="2">
    <source>
        <dbReference type="Pfam" id="PF22664"/>
    </source>
</evidence>
<dbReference type="Proteomes" id="UP000012174">
    <property type="component" value="Unassembled WGS sequence"/>
</dbReference>
<evidence type="ECO:0000313" key="3">
    <source>
        <dbReference type="EMBL" id="EMR67658.1"/>
    </source>
</evidence>
<dbReference type="InterPro" id="IPR054710">
    <property type="entry name" value="Tri101-like_N"/>
</dbReference>
<dbReference type="AlphaFoldDB" id="M7ST50"/>
<reference evidence="4" key="1">
    <citation type="journal article" date="2013" name="Genome Announc.">
        <title>Draft genome sequence of the grapevine dieback fungus Eutypa lata UCR-EL1.</title>
        <authorList>
            <person name="Blanco-Ulate B."/>
            <person name="Rolshausen P.E."/>
            <person name="Cantu D."/>
        </authorList>
    </citation>
    <scope>NUCLEOTIDE SEQUENCE [LARGE SCALE GENOMIC DNA]</scope>
    <source>
        <strain evidence="4">UCR-EL1</strain>
    </source>
</reference>
<dbReference type="Pfam" id="PF22664">
    <property type="entry name" value="TRI-like_N"/>
    <property type="match status" value="1"/>
</dbReference>
<keyword evidence="4" id="KW-1185">Reference proteome</keyword>
<evidence type="ECO:0000313" key="4">
    <source>
        <dbReference type="Proteomes" id="UP000012174"/>
    </source>
</evidence>
<accession>M7ST50</accession>
<dbReference type="PANTHER" id="PTHR31642:SF310">
    <property type="entry name" value="FATTY ALCOHOL:CAFFEOYL-COA ACYLTRANSFERASE"/>
    <property type="match status" value="1"/>
</dbReference>
<dbReference type="InterPro" id="IPR050317">
    <property type="entry name" value="Plant_Fungal_Acyltransferase"/>
</dbReference>
<name>M7ST50_EUTLA</name>